<protein>
    <submittedName>
        <fullName evidence="1">Sulfotransferase</fullName>
    </submittedName>
</protein>
<comment type="caution">
    <text evidence="1">The sequence shown here is derived from an EMBL/GenBank/DDBJ whole genome shotgun (WGS) entry which is preliminary data.</text>
</comment>
<accession>A0A9E4NP61</accession>
<dbReference type="EMBL" id="JAEPCR010000166">
    <property type="protein sequence ID" value="MCG7980871.1"/>
    <property type="molecule type" value="Genomic_DNA"/>
</dbReference>
<dbReference type="InterPro" id="IPR027417">
    <property type="entry name" value="P-loop_NTPase"/>
</dbReference>
<dbReference type="Gene3D" id="3.40.50.300">
    <property type="entry name" value="P-loop containing nucleotide triphosphate hydrolases"/>
    <property type="match status" value="1"/>
</dbReference>
<reference evidence="1" key="1">
    <citation type="journal article" date="2021" name="Proc. Natl. Acad. Sci. U.S.A.">
        <title>Global biogeography of chemosynthetic symbionts reveals both localized and globally distributed symbiont groups. .</title>
        <authorList>
            <person name="Osvatic J.T."/>
            <person name="Wilkins L.G.E."/>
            <person name="Leibrecht L."/>
            <person name="Leray M."/>
            <person name="Zauner S."/>
            <person name="Polzin J."/>
            <person name="Camacho Y."/>
            <person name="Gros O."/>
            <person name="van Gils J.A."/>
            <person name="Eisen J.A."/>
            <person name="Petersen J.M."/>
            <person name="Yuen B."/>
        </authorList>
    </citation>
    <scope>NUCLEOTIDE SEQUENCE</scope>
    <source>
        <strain evidence="1">MAGclacostrist055</strain>
    </source>
</reference>
<evidence type="ECO:0000313" key="1">
    <source>
        <dbReference type="EMBL" id="MCG7980871.1"/>
    </source>
</evidence>
<evidence type="ECO:0000313" key="2">
    <source>
        <dbReference type="Proteomes" id="UP000886674"/>
    </source>
</evidence>
<dbReference type="AlphaFoldDB" id="A0A9E4NP61"/>
<dbReference type="Pfam" id="PF13469">
    <property type="entry name" value="Sulfotransfer_3"/>
    <property type="match status" value="1"/>
</dbReference>
<proteinExistence type="predicted"/>
<gene>
    <name evidence="1" type="ORF">JAY77_22330</name>
</gene>
<name>A0A9E4NP61_9GAMM</name>
<organism evidence="1 2">
    <name type="scientific">Candidatus Thiodiazotropha taylori</name>
    <dbReference type="NCBI Taxonomy" id="2792791"/>
    <lineage>
        <taxon>Bacteria</taxon>
        <taxon>Pseudomonadati</taxon>
        <taxon>Pseudomonadota</taxon>
        <taxon>Gammaproteobacteria</taxon>
        <taxon>Chromatiales</taxon>
        <taxon>Sedimenticolaceae</taxon>
        <taxon>Candidatus Thiodiazotropha</taxon>
    </lineage>
</organism>
<sequence>MSITLATIIYDDRSGSTYLSSLLNEMPCITVTLESSILTILARHGNDLRSREEVLRFLGILKEEQKFKNWQFNEIMQVNLLNSLSYPLSATNLLHKLLTIIFPDSTNCTNIVFIIKQVQIEYIDLIIGVVPGLKFILLYRDGRGVFASKKRSRHSIYDVPMAINPVSAAQKWRNILGAKGYIKDQNNILEVKYEELLVTKDKVIGNIIEFLFNETRVISHQDNYSAELDDNPNNNRYAQSIPASQRHLHKNVGKVANKDRAEAWKNELSSIEIWLYERTVSSLLKDHEYLLCNETAPKKIHLFFFFTHIKLREVTYSIRRNIILIKIMMRSPNTVIAKLLHKLQK</sequence>
<dbReference type="Proteomes" id="UP000886674">
    <property type="component" value="Unassembled WGS sequence"/>
</dbReference>
<dbReference type="SUPFAM" id="SSF52540">
    <property type="entry name" value="P-loop containing nucleoside triphosphate hydrolases"/>
    <property type="match status" value="1"/>
</dbReference>